<evidence type="ECO:0000256" key="4">
    <source>
        <dbReference type="SAM" id="SignalP"/>
    </source>
</evidence>
<proteinExistence type="predicted"/>
<dbReference type="InterPro" id="IPR036942">
    <property type="entry name" value="Beta-barrel_TonB_sf"/>
</dbReference>
<dbReference type="InterPro" id="IPR008969">
    <property type="entry name" value="CarboxyPept-like_regulatory"/>
</dbReference>
<evidence type="ECO:0000256" key="2">
    <source>
        <dbReference type="ARBA" id="ARBA00023136"/>
    </source>
</evidence>
<evidence type="ECO:0000256" key="3">
    <source>
        <dbReference type="ARBA" id="ARBA00023237"/>
    </source>
</evidence>
<sequence>MPLKNFLYVLLLLSLPTMAQVKMMKIEGTVINQQTQLPLQGVTITVKHPLRQTATDAKGNYSLRLPTGDFLLLFTLQGYTPHEEVYSINDELTTTLPTVAMLRNDLQEEQLTMIAENELDNDQADVTGALLHSWQDVFTRRAAFDFSTVFFRQRGYDAKDVNVLLNGIPMNRLENGRPLWANWSGLNDLTRNQEVCNGLEKSNHSFGGMNGSNYIGVRASQNRAGIRLTSSVSNRSYAGRLMVTYHSGLLRNGWAYSLSASRRWAANGSWAEGTHYNAYAFGAAVEYQPTAAHSFNFIGLFSPVNRGKTSPLTREVIDLVRYRYNPYWGTQRGVMRNSRNRIVSEPIFVLSYIYEKEDARLNIDLGYQFGEIGNTRISYANATNPEPNYYKLLPSYYINNANGANWAMANEQKNYFLSHSQLDWVALYRANKNTTDGRSSFIVSNDVMRERTFTVNVSYNTTINSHTKFSSGIVYRNIHSGNYALVEDLLGGQFFMNYDYFEHTPYNILDKNLRKGVGEKWNYDYNLRSHIAEGFAQWESKLGKLDLFAAVRYFDTQTQREGNFANPSYPDSYGKGSLITQKGISLKAGATYAFTGRQLLQLNAGYFSTPQPLRNLYNNVRNSNGLLPHIKSESAYTADVSYLVRLPKLTGRATAYFTTIENASENNFFYTEAALTDEIDRDFVAQTIQGIQKQHLGIEIGAEAMLLPTVKVSVVAAIGQHIYSNNPSLHITSAGVNKTIDKVWLKNYHLPNGAQQAYAFGAEYRSPKSNWWISATANYLTNNYVALSALNRTSQFFIDPATHRPFDNIDRSLARKLLAQESLANVMTINALVGKSWRFKKTYTYLMLSINNLFDRSFLAGGFEQARTANYKKMVQDNAQRTPSFGNRYFIGYGRTYMANLSVTL</sequence>
<keyword evidence="5" id="KW-0675">Receptor</keyword>
<gene>
    <name evidence="5" type="ORF">J4N46_05855</name>
</gene>
<feature type="chain" id="PRO_5046936645" evidence="4">
    <location>
        <begin position="20"/>
        <end position="905"/>
    </location>
</feature>
<reference evidence="5 6" key="1">
    <citation type="submission" date="2021-03" db="EMBL/GenBank/DDBJ databases">
        <title>Isolation and description of Capnocytophaga bilenii sp. nov., a novel Capnocytophaga species, isolated from a gingivitis subject.</title>
        <authorList>
            <person name="Antezack A."/>
            <person name="Monnet-Corti V."/>
            <person name="La Scola B."/>
        </authorList>
    </citation>
    <scope>NUCLEOTIDE SEQUENCE [LARGE SCALE GENOMIC DNA]</scope>
    <source>
        <strain evidence="5 6">Marseille-Q4570</strain>
    </source>
</reference>
<dbReference type="SUPFAM" id="SSF49464">
    <property type="entry name" value="Carboxypeptidase regulatory domain-like"/>
    <property type="match status" value="1"/>
</dbReference>
<keyword evidence="3" id="KW-0998">Cell outer membrane</keyword>
<comment type="caution">
    <text evidence="5">The sequence shown here is derived from an EMBL/GenBank/DDBJ whole genome shotgun (WGS) entry which is preliminary data.</text>
</comment>
<accession>A0ABS3PX77</accession>
<dbReference type="SUPFAM" id="SSF56935">
    <property type="entry name" value="Porins"/>
    <property type="match status" value="1"/>
</dbReference>
<dbReference type="Proteomes" id="UP000681610">
    <property type="component" value="Unassembled WGS sequence"/>
</dbReference>
<name>A0ABS3PX77_9FLAO</name>
<comment type="subcellular location">
    <subcellularLocation>
        <location evidence="1">Cell outer membrane</location>
    </subcellularLocation>
</comment>
<keyword evidence="6" id="KW-1185">Reference proteome</keyword>
<protein>
    <submittedName>
        <fullName evidence="5">TonB-dependent receptor</fullName>
    </submittedName>
</protein>
<organism evidence="5 6">
    <name type="scientific">Capnocytophaga bilenii</name>
    <dbReference type="NCBI Taxonomy" id="2819369"/>
    <lineage>
        <taxon>Bacteria</taxon>
        <taxon>Pseudomonadati</taxon>
        <taxon>Bacteroidota</taxon>
        <taxon>Flavobacteriia</taxon>
        <taxon>Flavobacteriales</taxon>
        <taxon>Flavobacteriaceae</taxon>
        <taxon>Capnocytophaga</taxon>
    </lineage>
</organism>
<evidence type="ECO:0000313" key="5">
    <source>
        <dbReference type="EMBL" id="MBO1883949.1"/>
    </source>
</evidence>
<dbReference type="Gene3D" id="2.60.40.1120">
    <property type="entry name" value="Carboxypeptidase-like, regulatory domain"/>
    <property type="match status" value="1"/>
</dbReference>
<evidence type="ECO:0000313" key="6">
    <source>
        <dbReference type="Proteomes" id="UP000681610"/>
    </source>
</evidence>
<dbReference type="Gene3D" id="2.40.170.20">
    <property type="entry name" value="TonB-dependent receptor, beta-barrel domain"/>
    <property type="match status" value="1"/>
</dbReference>
<dbReference type="EMBL" id="JAGDYP010000003">
    <property type="protein sequence ID" value="MBO1883949.1"/>
    <property type="molecule type" value="Genomic_DNA"/>
</dbReference>
<dbReference type="Pfam" id="PF13715">
    <property type="entry name" value="CarbopepD_reg_2"/>
    <property type="match status" value="1"/>
</dbReference>
<evidence type="ECO:0000256" key="1">
    <source>
        <dbReference type="ARBA" id="ARBA00004442"/>
    </source>
</evidence>
<dbReference type="RefSeq" id="WP_208058518.1">
    <property type="nucleotide sequence ID" value="NZ_JAGDYP010000003.1"/>
</dbReference>
<feature type="signal peptide" evidence="4">
    <location>
        <begin position="1"/>
        <end position="19"/>
    </location>
</feature>
<keyword evidence="4" id="KW-0732">Signal</keyword>
<keyword evidence="2" id="KW-0472">Membrane</keyword>